<reference evidence="1 2" key="1">
    <citation type="submission" date="2012-04" db="EMBL/GenBank/DDBJ databases">
        <authorList>
            <person name="Genoscope - CEA"/>
        </authorList>
    </citation>
    <scope>NUCLEOTIDE SEQUENCE [LARGE SCALE GENOMIC DNA]</scope>
    <source>
        <strain evidence="1 2">9806</strain>
    </source>
</reference>
<gene>
    <name evidence="1" type="ORF">MICAE_1450016</name>
</gene>
<dbReference type="Proteomes" id="UP000003273">
    <property type="component" value="Unassembled WGS sequence"/>
</dbReference>
<sequence>MLNVKKSRTKFDLIDKSIVSMRDLSARMKMQRINVNTSTFSKASKIRETEPFEKIINKLNKSL</sequence>
<dbReference type="AlphaFoldDB" id="I4GS43"/>
<evidence type="ECO:0000313" key="1">
    <source>
        <dbReference type="EMBL" id="CCI12617.1"/>
    </source>
</evidence>
<comment type="caution">
    <text evidence="1">The sequence shown here is derived from an EMBL/GenBank/DDBJ whole genome shotgun (WGS) entry which is preliminary data.</text>
</comment>
<dbReference type="EMBL" id="CAIL01000052">
    <property type="protein sequence ID" value="CCI12617.1"/>
    <property type="molecule type" value="Genomic_DNA"/>
</dbReference>
<evidence type="ECO:0000313" key="2">
    <source>
        <dbReference type="Proteomes" id="UP000003273"/>
    </source>
</evidence>
<dbReference type="HOGENOM" id="CLU_2880796_0_0_3"/>
<protein>
    <submittedName>
        <fullName evidence="1">Uncharacterized protein</fullName>
    </submittedName>
</protein>
<name>I4GS43_MICAE</name>
<proteinExistence type="predicted"/>
<accession>I4GS43</accession>
<organism evidence="1 2">
    <name type="scientific">Microcystis aeruginosa PCC 9806</name>
    <dbReference type="NCBI Taxonomy" id="1160282"/>
    <lineage>
        <taxon>Bacteria</taxon>
        <taxon>Bacillati</taxon>
        <taxon>Cyanobacteriota</taxon>
        <taxon>Cyanophyceae</taxon>
        <taxon>Oscillatoriophycideae</taxon>
        <taxon>Chroococcales</taxon>
        <taxon>Microcystaceae</taxon>
        <taxon>Microcystis</taxon>
    </lineage>
</organism>